<comment type="caution">
    <text evidence="7">The sequence shown here is derived from an EMBL/GenBank/DDBJ whole genome shotgun (WGS) entry which is preliminary data.</text>
</comment>
<evidence type="ECO:0000256" key="1">
    <source>
        <dbReference type="ARBA" id="ARBA00022679"/>
    </source>
</evidence>
<keyword evidence="7" id="KW-0723">Serine/threonine-protein kinase</keyword>
<dbReference type="GO" id="GO:0016020">
    <property type="term" value="C:membrane"/>
    <property type="evidence" value="ECO:0007669"/>
    <property type="project" value="TreeGrafter"/>
</dbReference>
<reference evidence="7 8" key="1">
    <citation type="submission" date="2020-02" db="EMBL/GenBank/DDBJ databases">
        <title>Draft genome sequence of two Spirosoma agri KCTC 52727 and Spirosoma terrae KCTC 52035.</title>
        <authorList>
            <person name="Rojas J."/>
            <person name="Ambika Manirajan B."/>
            <person name="Ratering S."/>
            <person name="Suarez C."/>
            <person name="Schnell S."/>
        </authorList>
    </citation>
    <scope>NUCLEOTIDE SEQUENCE [LARGE SCALE GENOMIC DNA]</scope>
    <source>
        <strain evidence="7 8">KCTC 52727</strain>
    </source>
</reference>
<keyword evidence="4" id="KW-0067">ATP-binding</keyword>
<dbReference type="Gene3D" id="1.10.510.10">
    <property type="entry name" value="Transferase(Phosphotransferase) domain 1"/>
    <property type="match status" value="1"/>
</dbReference>
<dbReference type="GO" id="GO:0000407">
    <property type="term" value="C:phagophore assembly site"/>
    <property type="evidence" value="ECO:0007669"/>
    <property type="project" value="TreeGrafter"/>
</dbReference>
<dbReference type="Pfam" id="PF00069">
    <property type="entry name" value="Pkinase"/>
    <property type="match status" value="1"/>
</dbReference>
<proteinExistence type="predicted"/>
<protein>
    <submittedName>
        <fullName evidence="7">Serine/threonine protein kinase</fullName>
    </submittedName>
</protein>
<evidence type="ECO:0000313" key="8">
    <source>
        <dbReference type="Proteomes" id="UP000477386"/>
    </source>
</evidence>
<keyword evidence="5" id="KW-1133">Transmembrane helix</keyword>
<dbReference type="SMART" id="SM00220">
    <property type="entry name" value="S_TKc"/>
    <property type="match status" value="1"/>
</dbReference>
<dbReference type="SUPFAM" id="SSF56112">
    <property type="entry name" value="Protein kinase-like (PK-like)"/>
    <property type="match status" value="1"/>
</dbReference>
<dbReference type="InterPro" id="IPR045269">
    <property type="entry name" value="Atg1-like"/>
</dbReference>
<gene>
    <name evidence="7" type="ORF">GK091_24915</name>
</gene>
<name>A0A6M0IQ97_9BACT</name>
<dbReference type="InterPro" id="IPR008271">
    <property type="entry name" value="Ser/Thr_kinase_AS"/>
</dbReference>
<keyword evidence="3 7" id="KW-0418">Kinase</keyword>
<dbReference type="EMBL" id="JAAGNZ010000003">
    <property type="protein sequence ID" value="NEU70142.1"/>
    <property type="molecule type" value="Genomic_DNA"/>
</dbReference>
<feature type="domain" description="Protein kinase" evidence="6">
    <location>
        <begin position="13"/>
        <end position="282"/>
    </location>
</feature>
<dbReference type="PROSITE" id="PS50011">
    <property type="entry name" value="PROTEIN_KINASE_DOM"/>
    <property type="match status" value="1"/>
</dbReference>
<dbReference type="GO" id="GO:0005776">
    <property type="term" value="C:autophagosome"/>
    <property type="evidence" value="ECO:0007669"/>
    <property type="project" value="TreeGrafter"/>
</dbReference>
<evidence type="ECO:0000256" key="3">
    <source>
        <dbReference type="ARBA" id="ARBA00022777"/>
    </source>
</evidence>
<dbReference type="AlphaFoldDB" id="A0A6M0IQ97"/>
<dbReference type="PANTHER" id="PTHR24348:SF22">
    <property type="entry name" value="NON-SPECIFIC SERINE_THREONINE PROTEIN KINASE"/>
    <property type="match status" value="1"/>
</dbReference>
<dbReference type="PROSITE" id="PS00108">
    <property type="entry name" value="PROTEIN_KINASE_ST"/>
    <property type="match status" value="1"/>
</dbReference>
<dbReference type="RefSeq" id="WP_164043357.1">
    <property type="nucleotide sequence ID" value="NZ_JAAGNZ010000003.1"/>
</dbReference>
<keyword evidence="5" id="KW-0472">Membrane</keyword>
<evidence type="ECO:0000313" key="7">
    <source>
        <dbReference type="EMBL" id="NEU70142.1"/>
    </source>
</evidence>
<dbReference type="Proteomes" id="UP000477386">
    <property type="component" value="Unassembled WGS sequence"/>
</dbReference>
<sequence>MATIRFDTRFPGYEVLSELGRSNARILKARHLETGDLVAIKHFALNTDDETLRRFQRESAIMTSIAHPNIVKVREVQLEAELPYIVMELIEGGNLHQLIRQQERLDVPTTIRLGLQMASALKAIHPQGIIHRDIKPENILYRPLPSGELHFLLTDFGVARLHEQSNTLTGQSLMTYEYASPEQFNDPKGISVATDYYSMGVVLYECLHGNVPFALDDHSGIVTFMNKVLNETPPALTVTPSDQAAGPFVELLQGLLKKKASERISDPDELTWLLKQAEMNYLQANRASHAVAKNVPVSRTQKARTTEPTARVPELPREAPAVIVPASQSSSRTGPAVSWKLMALVLLIVFGGVALYFAVTGSKSTLGTQLSISNKKVAETPLKAATQADTMAQHELEEAQRRKMLRQEALTAAKTLSLEANDFRVGLFGGIKNVQLTLSNPSEVQFTSVTVRVTYYKDNGGLYKSENVIFRNVGPGSSSVRNAPNSDRGVSIKYKIMGYESPALINPDSVLVNEPIAPLN</sequence>
<dbReference type="GO" id="GO:0005524">
    <property type="term" value="F:ATP binding"/>
    <property type="evidence" value="ECO:0007669"/>
    <property type="project" value="UniProtKB-KW"/>
</dbReference>
<feature type="transmembrane region" description="Helical" evidence="5">
    <location>
        <begin position="337"/>
        <end position="359"/>
    </location>
</feature>
<dbReference type="GO" id="GO:0004674">
    <property type="term" value="F:protein serine/threonine kinase activity"/>
    <property type="evidence" value="ECO:0007669"/>
    <property type="project" value="UniProtKB-KW"/>
</dbReference>
<evidence type="ECO:0000259" key="6">
    <source>
        <dbReference type="PROSITE" id="PS50011"/>
    </source>
</evidence>
<keyword evidence="5" id="KW-0812">Transmembrane</keyword>
<dbReference type="InterPro" id="IPR011009">
    <property type="entry name" value="Kinase-like_dom_sf"/>
</dbReference>
<dbReference type="InterPro" id="IPR000719">
    <property type="entry name" value="Prot_kinase_dom"/>
</dbReference>
<accession>A0A6M0IQ97</accession>
<dbReference type="CDD" id="cd14014">
    <property type="entry name" value="STKc_PknB_like"/>
    <property type="match status" value="1"/>
</dbReference>
<keyword evidence="8" id="KW-1185">Reference proteome</keyword>
<evidence type="ECO:0000256" key="2">
    <source>
        <dbReference type="ARBA" id="ARBA00022741"/>
    </source>
</evidence>
<dbReference type="GO" id="GO:0005829">
    <property type="term" value="C:cytosol"/>
    <property type="evidence" value="ECO:0007669"/>
    <property type="project" value="TreeGrafter"/>
</dbReference>
<keyword evidence="2" id="KW-0547">Nucleotide-binding</keyword>
<dbReference type="PANTHER" id="PTHR24348">
    <property type="entry name" value="SERINE/THREONINE-PROTEIN KINASE UNC-51-RELATED"/>
    <property type="match status" value="1"/>
</dbReference>
<evidence type="ECO:0000256" key="5">
    <source>
        <dbReference type="SAM" id="Phobius"/>
    </source>
</evidence>
<organism evidence="7 8">
    <name type="scientific">Spirosoma agri</name>
    <dbReference type="NCBI Taxonomy" id="1987381"/>
    <lineage>
        <taxon>Bacteria</taxon>
        <taxon>Pseudomonadati</taxon>
        <taxon>Bacteroidota</taxon>
        <taxon>Cytophagia</taxon>
        <taxon>Cytophagales</taxon>
        <taxon>Cytophagaceae</taxon>
        <taxon>Spirosoma</taxon>
    </lineage>
</organism>
<keyword evidence="1" id="KW-0808">Transferase</keyword>
<evidence type="ECO:0000256" key="4">
    <source>
        <dbReference type="ARBA" id="ARBA00022840"/>
    </source>
</evidence>